<keyword evidence="9" id="KW-0969">Cilium</keyword>
<dbReference type="GO" id="GO:0031267">
    <property type="term" value="F:small GTPase binding"/>
    <property type="evidence" value="ECO:0007669"/>
    <property type="project" value="InterPro"/>
</dbReference>
<dbReference type="EMBL" id="CAJOBD010001279">
    <property type="protein sequence ID" value="CAF3782351.1"/>
    <property type="molecule type" value="Genomic_DNA"/>
</dbReference>
<evidence type="ECO:0000313" key="17">
    <source>
        <dbReference type="Proteomes" id="UP000663836"/>
    </source>
</evidence>
<accession>A0A819AMP5</accession>
<dbReference type="InterPro" id="IPR025593">
    <property type="entry name" value="GAS8_dom"/>
</dbReference>
<sequence>MISTESKFYSTKNSIYESLRIRTNKHRCFVFCIGHTSLTCVPGIGKKNEYLLNQSGINDLTTLYSKYHSINNIENFQQWLENDIGFTSYQAKMTTCGISSKLGKIKELNKGLIPIRCSTKERRAEKYKLLFNNKNINKRNRNMKLINEKTKKLKTEKIKSENLLTNSAHDDQIENLKLFNTSIQQEVRSSQSSSMKNKDKFDISSSPNEVSFDEKVKANKISETKPIKFNSSSMIHETTNVNIDSLESTKQNSSSMKMNNIQNIDSNKVSSSQEFPKIDLSSGSMQSKQLIIDQIHDNIDETLSTIESSNDSELLKSKADRNQQIKVSYSKEITINSTSQQFDSILLSELPTENKLESRGSQSNTNVVSQRFTSPTGNVMTDPLISCQNFKEKNSIYNFNLVYSAEREKQLPSMDIDMLTAYESSIDNKVPIEMIDDQTKTHSSSIFVLNEKTTKLNSITDNLQDKKDELVSTSKNLPNSSIGNDFPRKSILRNTQSKSIPPFHANILLASIKQQQEQTQNKSFQIIESSTTESSKKSKSNEISSNKTDDKSISAIKRSYALLPISTPAIFPIKPKSTKKSDISNLIKLSSENTLTEKNDQQMLSDSKFNAINSTSLSNNPSSKEEDDIKQYEVLISNRIINDLNTQNKTVASFSNKLSQKYIFNQLDSSLNKSQQNQFEEKIEKMICQIMKQALHILSEVTQSSQINTISFTKVNSIESSSVQMSIFDMKNSSDKVQSIILSPSHDDKHRTISSKCIPLAERLAHAKAKKLATITESNSKDVRSLPLSEQHRSIRKKCFSFTSDRLKQSFTNTSSQSSMNQFKNKENSYENSISTHIQQEPNNIFSVVHPINKITNNLISSSNTASFSSSSISSINKINSSIDKIETNSSHRNCFEKETNSTIQHDYLLLNNSPSKNKFASISTSDFNQISNLTTELPINKILTEDNKQSSLLSTTLFNYNKKDKLNSTMIPSYHMKQLPISPKIKDNEFINKNLSEIINKNEKFDQISDNDELKIISYLENSKYQQISNPSTPKPCNPLWNNISNEKILSQHKNNHLTAIENNKFSKEINHKDHNQNYHSSTTLFTFITRQQYLKEQQTLNEHILYAPKKGGKKKKSPKAPTIIDGRPAAEMTKEELEEHLGRIREELDREREERNYFQLERDRISTFWEITKRQLEEKKAELRNKDRELEDAEEQHQAEIKVYKQKVKHLLYEQQNNIAELKAETIAELKVAQEAHNEADNTMWKEKRELKVQMKDQELAQQEVVRNLKKSNESYVSRLRDDFLRQAHEIEEKYEKKLRDLREEMELRRKTDIHEIEERKNQQINDLLRNHEKAFSDIKNYYNDITLNNLNLINTLKNEMEKKKQEEERSEKRMTELENENRKMREPLEAARKETEELRRRAENYEKIKSLYESKKNQLKNCEADLKNSKWEYEVLLQRFEIIQKERDDLYNKFIKAINEVQQKSSLKNLLLEKKLSTLADSLEKKEAQLNEVLSASNLDPASLSVVTRKLEEVLDAKNTSIRDLQYELARVCKAHNDILRTYEAKLRQFGIPIEEIGFKPLESTVAGQQLGRGVAGLVTSPP</sequence>
<proteinExistence type="inferred from homology"/>
<evidence type="ECO:0000256" key="5">
    <source>
        <dbReference type="ARBA" id="ARBA00022490"/>
    </source>
</evidence>
<comment type="subcellular location">
    <subcellularLocation>
        <location evidence="1">Cell projection</location>
        <location evidence="1">Cilium</location>
        <location evidence="1">Flagellum</location>
    </subcellularLocation>
    <subcellularLocation>
        <location evidence="2">Cytoplasm</location>
        <location evidence="2">Cytoskeleton</location>
    </subcellularLocation>
</comment>
<evidence type="ECO:0000256" key="8">
    <source>
        <dbReference type="ARBA" id="ARBA00023054"/>
    </source>
</evidence>
<dbReference type="GO" id="GO:0005794">
    <property type="term" value="C:Golgi apparatus"/>
    <property type="evidence" value="ECO:0007669"/>
    <property type="project" value="TreeGrafter"/>
</dbReference>
<evidence type="ECO:0000256" key="9">
    <source>
        <dbReference type="ARBA" id="ARBA00023069"/>
    </source>
</evidence>
<keyword evidence="11" id="KW-0966">Cell projection</keyword>
<keyword evidence="7" id="KW-0282">Flagellum</keyword>
<feature type="region of interest" description="Disordered" evidence="14">
    <location>
        <begin position="520"/>
        <end position="550"/>
    </location>
</feature>
<evidence type="ECO:0000256" key="10">
    <source>
        <dbReference type="ARBA" id="ARBA00023212"/>
    </source>
</evidence>
<evidence type="ECO:0000256" key="11">
    <source>
        <dbReference type="ARBA" id="ARBA00023273"/>
    </source>
</evidence>
<feature type="region of interest" description="Disordered" evidence="14">
    <location>
        <begin position="1364"/>
        <end position="1384"/>
    </location>
</feature>
<keyword evidence="10" id="KW-0206">Cytoskeleton</keyword>
<evidence type="ECO:0000256" key="1">
    <source>
        <dbReference type="ARBA" id="ARBA00004230"/>
    </source>
</evidence>
<dbReference type="GO" id="GO:0031514">
    <property type="term" value="C:motile cilium"/>
    <property type="evidence" value="ECO:0007669"/>
    <property type="project" value="UniProtKB-SubCell"/>
</dbReference>
<reference evidence="16" key="1">
    <citation type="submission" date="2021-02" db="EMBL/GenBank/DDBJ databases">
        <authorList>
            <person name="Nowell W R."/>
        </authorList>
    </citation>
    <scope>NUCLEOTIDE SEQUENCE</scope>
</reference>
<keyword evidence="8 13" id="KW-0175">Coiled coil</keyword>
<dbReference type="GO" id="GO:0005874">
    <property type="term" value="C:microtubule"/>
    <property type="evidence" value="ECO:0007669"/>
    <property type="project" value="UniProtKB-KW"/>
</dbReference>
<feature type="region of interest" description="Disordered" evidence="14">
    <location>
        <begin position="187"/>
        <end position="207"/>
    </location>
</feature>
<evidence type="ECO:0000256" key="12">
    <source>
        <dbReference type="ARBA" id="ARBA00031568"/>
    </source>
</evidence>
<evidence type="ECO:0000256" key="6">
    <source>
        <dbReference type="ARBA" id="ARBA00022701"/>
    </source>
</evidence>
<evidence type="ECO:0000256" key="13">
    <source>
        <dbReference type="SAM" id="Coils"/>
    </source>
</evidence>
<dbReference type="Pfam" id="PF13851">
    <property type="entry name" value="GAS"/>
    <property type="match status" value="1"/>
</dbReference>
<dbReference type="Gene3D" id="1.10.150.40">
    <property type="entry name" value="Barrier-to-autointegration factor, BAF"/>
    <property type="match status" value="1"/>
</dbReference>
<feature type="coiled-coil region" evidence="13">
    <location>
        <begin position="1132"/>
        <end position="1227"/>
    </location>
</feature>
<comment type="similarity">
    <text evidence="3">Belongs to the DRC4 family.</text>
</comment>
<evidence type="ECO:0000256" key="2">
    <source>
        <dbReference type="ARBA" id="ARBA00004245"/>
    </source>
</evidence>
<comment type="caution">
    <text evidence="16">The sequence shown here is derived from an EMBL/GenBank/DDBJ whole genome shotgun (WGS) entry which is preliminary data.</text>
</comment>
<dbReference type="InterPro" id="IPR039308">
    <property type="entry name" value="GAS8"/>
</dbReference>
<evidence type="ECO:0000256" key="14">
    <source>
        <dbReference type="SAM" id="MobiDB-lite"/>
    </source>
</evidence>
<dbReference type="InterPro" id="IPR036617">
    <property type="entry name" value="BAF_sf"/>
</dbReference>
<evidence type="ECO:0000256" key="3">
    <source>
        <dbReference type="ARBA" id="ARBA00009859"/>
    </source>
</evidence>
<dbReference type="Proteomes" id="UP000663836">
    <property type="component" value="Unassembled WGS sequence"/>
</dbReference>
<evidence type="ECO:0000256" key="7">
    <source>
        <dbReference type="ARBA" id="ARBA00022846"/>
    </source>
</evidence>
<organism evidence="16 17">
    <name type="scientific">Rotaria sordida</name>
    <dbReference type="NCBI Taxonomy" id="392033"/>
    <lineage>
        <taxon>Eukaryota</taxon>
        <taxon>Metazoa</taxon>
        <taxon>Spiralia</taxon>
        <taxon>Gnathifera</taxon>
        <taxon>Rotifera</taxon>
        <taxon>Eurotatoria</taxon>
        <taxon>Bdelloidea</taxon>
        <taxon>Philodinida</taxon>
        <taxon>Philodinidae</taxon>
        <taxon>Rotaria</taxon>
    </lineage>
</organism>
<dbReference type="GO" id="GO:0008017">
    <property type="term" value="F:microtubule binding"/>
    <property type="evidence" value="ECO:0007669"/>
    <property type="project" value="InterPro"/>
</dbReference>
<evidence type="ECO:0000313" key="16">
    <source>
        <dbReference type="EMBL" id="CAF3782351.1"/>
    </source>
</evidence>
<name>A0A819AMP5_9BILA</name>
<protein>
    <recommendedName>
        <fullName evidence="4">Dynein regulatory complex subunit 4</fullName>
    </recommendedName>
    <alternativeName>
        <fullName evidence="12">Growth arrest-specific protein 8</fullName>
    </alternativeName>
</protein>
<keyword evidence="5" id="KW-0963">Cytoplasm</keyword>
<gene>
    <name evidence="16" type="ORF">JBS370_LOCUS14292</name>
</gene>
<keyword evidence="6" id="KW-0493">Microtubule</keyword>
<dbReference type="PANTHER" id="PTHR31543">
    <property type="entry name" value="DYNEIN REGULATORY COMPLEX SUBUNIT 4"/>
    <property type="match status" value="1"/>
</dbReference>
<feature type="domain" description="Growth arrest-specific protein 8" evidence="15">
    <location>
        <begin position="1330"/>
        <end position="1528"/>
    </location>
</feature>
<evidence type="ECO:0000259" key="15">
    <source>
        <dbReference type="Pfam" id="PF13851"/>
    </source>
</evidence>
<evidence type="ECO:0000256" key="4">
    <source>
        <dbReference type="ARBA" id="ARBA00021301"/>
    </source>
</evidence>
<dbReference type="GO" id="GO:0003677">
    <property type="term" value="F:DNA binding"/>
    <property type="evidence" value="ECO:0007669"/>
    <property type="project" value="InterPro"/>
</dbReference>
<dbReference type="PANTHER" id="PTHR31543:SF0">
    <property type="entry name" value="DYNEIN REGULATORY COMPLEX SUBUNIT 4"/>
    <property type="match status" value="1"/>
</dbReference>
<dbReference type="GO" id="GO:0048870">
    <property type="term" value="P:cell motility"/>
    <property type="evidence" value="ECO:0007669"/>
    <property type="project" value="InterPro"/>
</dbReference>